<dbReference type="PANTHER" id="PTHR43194:SF2">
    <property type="entry name" value="PEROXISOMAL MEMBRANE PROTEIN LPX1"/>
    <property type="match status" value="1"/>
</dbReference>
<gene>
    <name evidence="2" type="ORF">BDV24DRAFT_130909</name>
</gene>
<dbReference type="AlphaFoldDB" id="A0A5N6Y9E9"/>
<protein>
    <recommendedName>
        <fullName evidence="3">Alpha/Beta hydrolase protein</fullName>
    </recommendedName>
</protein>
<dbReference type="EMBL" id="ML737136">
    <property type="protein sequence ID" value="KAE8342115.1"/>
    <property type="molecule type" value="Genomic_DNA"/>
</dbReference>
<dbReference type="OrthoDB" id="9978720at2759"/>
<keyword evidence="1" id="KW-0812">Transmembrane</keyword>
<name>A0A5N6Y9E9_9EURO</name>
<evidence type="ECO:0008006" key="3">
    <source>
        <dbReference type="Google" id="ProtNLM"/>
    </source>
</evidence>
<dbReference type="InterPro" id="IPR050228">
    <property type="entry name" value="Carboxylesterase_BioH"/>
</dbReference>
<dbReference type="SUPFAM" id="SSF53474">
    <property type="entry name" value="alpha/beta-Hydrolases"/>
    <property type="match status" value="1"/>
</dbReference>
<sequence length="387" mass="42798">MESQCLPYRSKAAGLVYKSLQFCEIMIKTYPIVSQSLRMLSFLCLVASAAVAAASLHIQGHRNGPLILQDAGDFFVGGREVKTLVNTGDRSNPLFDYPAEDWISVDQMYVEYQIPMNGTNHLPYILVHGCCLSGKTYQDTPDGRMGWAEYLVRNGHPVYIPDQTSRARSGFDPTIFNQVQLGEVAPSALPRIEIAGRERAWDLFRFGYTYPQVFPGLQYPIEAMAELSKQVIPDLNAMLPDPNPTYANLASLASKVHGAVLVGHSESAFFPFYAALNNSSAVKGIVSVEGQCPTLTEEEIAVLATIPTLFVFGDYLDQAKVSRRVWPQSLQGCQAVVDRLTAAGGRAFMAELPKLGIYGNSHMMMQDKNNLQIADLILDWIEKNVYN</sequence>
<reference evidence="2" key="1">
    <citation type="submission" date="2019-04" db="EMBL/GenBank/DDBJ databases">
        <title>Friends and foes A comparative genomics study of 23 Aspergillus species from section Flavi.</title>
        <authorList>
            <consortium name="DOE Joint Genome Institute"/>
            <person name="Kjaerbolling I."/>
            <person name="Vesth T."/>
            <person name="Frisvad J.C."/>
            <person name="Nybo J.L."/>
            <person name="Theobald S."/>
            <person name="Kildgaard S."/>
            <person name="Isbrandt T."/>
            <person name="Kuo A."/>
            <person name="Sato A."/>
            <person name="Lyhne E.K."/>
            <person name="Kogle M.E."/>
            <person name="Wiebenga A."/>
            <person name="Kun R.S."/>
            <person name="Lubbers R.J."/>
            <person name="Makela M.R."/>
            <person name="Barry K."/>
            <person name="Chovatia M."/>
            <person name="Clum A."/>
            <person name="Daum C."/>
            <person name="Haridas S."/>
            <person name="He G."/>
            <person name="LaButti K."/>
            <person name="Lipzen A."/>
            <person name="Mondo S."/>
            <person name="Riley R."/>
            <person name="Salamov A."/>
            <person name="Simmons B.A."/>
            <person name="Magnuson J.K."/>
            <person name="Henrissat B."/>
            <person name="Mortensen U.H."/>
            <person name="Larsen T.O."/>
            <person name="Devries R.P."/>
            <person name="Grigoriev I.V."/>
            <person name="Machida M."/>
            <person name="Baker S.E."/>
            <person name="Andersen M.R."/>
        </authorList>
    </citation>
    <scope>NUCLEOTIDE SEQUENCE</scope>
    <source>
        <strain evidence="2">CBS 117612</strain>
    </source>
</reference>
<dbReference type="Proteomes" id="UP000325558">
    <property type="component" value="Unassembled WGS sequence"/>
</dbReference>
<keyword evidence="1" id="KW-0472">Membrane</keyword>
<dbReference type="PANTHER" id="PTHR43194">
    <property type="entry name" value="HYDROLASE ALPHA/BETA FOLD FAMILY"/>
    <property type="match status" value="1"/>
</dbReference>
<evidence type="ECO:0000313" key="2">
    <source>
        <dbReference type="EMBL" id="KAE8342115.1"/>
    </source>
</evidence>
<dbReference type="Gene3D" id="3.40.50.1820">
    <property type="entry name" value="alpha/beta hydrolase"/>
    <property type="match status" value="1"/>
</dbReference>
<proteinExistence type="predicted"/>
<evidence type="ECO:0000256" key="1">
    <source>
        <dbReference type="SAM" id="Phobius"/>
    </source>
</evidence>
<dbReference type="InterPro" id="IPR029058">
    <property type="entry name" value="AB_hydrolase_fold"/>
</dbReference>
<dbReference type="CDD" id="cd12807">
    <property type="entry name" value="Esterase_713"/>
    <property type="match status" value="1"/>
</dbReference>
<organism evidence="2">
    <name type="scientific">Aspergillus arachidicola</name>
    <dbReference type="NCBI Taxonomy" id="656916"/>
    <lineage>
        <taxon>Eukaryota</taxon>
        <taxon>Fungi</taxon>
        <taxon>Dikarya</taxon>
        <taxon>Ascomycota</taxon>
        <taxon>Pezizomycotina</taxon>
        <taxon>Eurotiomycetes</taxon>
        <taxon>Eurotiomycetidae</taxon>
        <taxon>Eurotiales</taxon>
        <taxon>Aspergillaceae</taxon>
        <taxon>Aspergillus</taxon>
        <taxon>Aspergillus subgen. Circumdati</taxon>
    </lineage>
</organism>
<feature type="transmembrane region" description="Helical" evidence="1">
    <location>
        <begin position="37"/>
        <end position="58"/>
    </location>
</feature>
<accession>A0A5N6Y9E9</accession>
<keyword evidence="1" id="KW-1133">Transmembrane helix</keyword>